<dbReference type="OrthoDB" id="9766816at2"/>
<comment type="cofactor">
    <cofactor evidence="1">
        <name>FAD</name>
        <dbReference type="ChEBI" id="CHEBI:57692"/>
    </cofactor>
</comment>
<keyword evidence="7" id="KW-1185">Reference proteome</keyword>
<dbReference type="Proteomes" id="UP000028123">
    <property type="component" value="Unassembled WGS sequence"/>
</dbReference>
<gene>
    <name evidence="6" type="ORF">ET33_30115</name>
</gene>
<evidence type="ECO:0000259" key="5">
    <source>
        <dbReference type="Pfam" id="PF01494"/>
    </source>
</evidence>
<feature type="domain" description="FAD-binding" evidence="5">
    <location>
        <begin position="10"/>
        <end position="354"/>
    </location>
</feature>
<dbReference type="EMBL" id="JNVM01000051">
    <property type="protein sequence ID" value="KEQ21928.1"/>
    <property type="molecule type" value="Genomic_DNA"/>
</dbReference>
<dbReference type="Gene3D" id="3.50.50.60">
    <property type="entry name" value="FAD/NAD(P)-binding domain"/>
    <property type="match status" value="1"/>
</dbReference>
<dbReference type="RefSeq" id="WP_036692954.1">
    <property type="nucleotide sequence ID" value="NZ_JNVM01000051.1"/>
</dbReference>
<evidence type="ECO:0000256" key="1">
    <source>
        <dbReference type="ARBA" id="ARBA00001974"/>
    </source>
</evidence>
<name>A0A081NU05_9BACL</name>
<organism evidence="6 7">
    <name type="scientific">Paenibacillus tyrfis</name>
    <dbReference type="NCBI Taxonomy" id="1501230"/>
    <lineage>
        <taxon>Bacteria</taxon>
        <taxon>Bacillati</taxon>
        <taxon>Bacillota</taxon>
        <taxon>Bacilli</taxon>
        <taxon>Bacillales</taxon>
        <taxon>Paenibacillaceae</taxon>
        <taxon>Paenibacillus</taxon>
    </lineage>
</organism>
<evidence type="ECO:0000313" key="6">
    <source>
        <dbReference type="EMBL" id="KEQ21928.1"/>
    </source>
</evidence>
<dbReference type="AlphaFoldDB" id="A0A081NU05"/>
<proteinExistence type="predicted"/>
<dbReference type="InterPro" id="IPR036188">
    <property type="entry name" value="FAD/NAD-bd_sf"/>
</dbReference>
<protein>
    <submittedName>
        <fullName evidence="6">2-polyprenyl-6-methoxyphenol hydroxylase</fullName>
    </submittedName>
</protein>
<dbReference type="PANTHER" id="PTHR46496:SF1">
    <property type="entry name" value="ZEAXANTHIN EPOXIDASE, CHLOROPLASTIC"/>
    <property type="match status" value="1"/>
</dbReference>
<keyword evidence="2" id="KW-0285">Flavoprotein</keyword>
<accession>A0A081NU05</accession>
<dbReference type="SUPFAM" id="SSF51905">
    <property type="entry name" value="FAD/NAD(P)-binding domain"/>
    <property type="match status" value="1"/>
</dbReference>
<dbReference type="Pfam" id="PF01494">
    <property type="entry name" value="FAD_binding_3"/>
    <property type="match status" value="1"/>
</dbReference>
<reference evidence="6 7" key="1">
    <citation type="submission" date="2014-06" db="EMBL/GenBank/DDBJ databases">
        <title>Draft genome sequence of Paenibacillus sp. MSt1.</title>
        <authorList>
            <person name="Aw Y.K."/>
            <person name="Ong K.S."/>
            <person name="Gan H.M."/>
            <person name="Lee S.M."/>
        </authorList>
    </citation>
    <scope>NUCLEOTIDE SEQUENCE [LARGE SCALE GENOMIC DNA]</scope>
    <source>
        <strain evidence="6 7">MSt1</strain>
    </source>
</reference>
<keyword evidence="3" id="KW-0274">FAD</keyword>
<evidence type="ECO:0000313" key="7">
    <source>
        <dbReference type="Proteomes" id="UP000028123"/>
    </source>
</evidence>
<dbReference type="InterPro" id="IPR002938">
    <property type="entry name" value="FAD-bd"/>
</dbReference>
<dbReference type="PANTHER" id="PTHR46496">
    <property type="match status" value="1"/>
</dbReference>
<evidence type="ECO:0000256" key="4">
    <source>
        <dbReference type="ARBA" id="ARBA00023002"/>
    </source>
</evidence>
<sequence length="396" mass="43237">MVSASSRPRAVIIGAGIGGLSAAIALQTTGWEVSVYERTRSLSGIGTGFVLAANAMKALRQLGADEQVSRLGAPVRQADIYTSDGRRLVSLPTDEQARRYGAQSYLIHRADLHSALLGRLEPGTVHTDKKLRRWEQNERSVKVVFEDGTTAEGDVLIGADGLHSAVRAQLFGDSAPLRYAGYTALRGIAHWQDERYPFEQGGGFEAWGPGKRFGVSAIGQGRIFWFAAVNAPQGQELPPAERKAAALRRFRGWMEPIEALIAATDEASILSHDIFDRRPLAGWSRGRVTLLGDAAHPMLPNLGQGGAQAMEDALALARSLRQMCGTPGTPDAAAALQQYERERFGRTALVVRRSRTMGRMVQFAHPAAIAVRNRLLRLLPARMQIRRLDWLVGYEP</sequence>
<dbReference type="GO" id="GO:0071949">
    <property type="term" value="F:FAD binding"/>
    <property type="evidence" value="ECO:0007669"/>
    <property type="project" value="InterPro"/>
</dbReference>
<comment type="caution">
    <text evidence="6">The sequence shown here is derived from an EMBL/GenBank/DDBJ whole genome shotgun (WGS) entry which is preliminary data.</text>
</comment>
<evidence type="ECO:0000256" key="2">
    <source>
        <dbReference type="ARBA" id="ARBA00022630"/>
    </source>
</evidence>
<keyword evidence="4" id="KW-0560">Oxidoreductase</keyword>
<dbReference type="eggNOG" id="COG0654">
    <property type="taxonomic scope" value="Bacteria"/>
</dbReference>
<dbReference type="PRINTS" id="PR00420">
    <property type="entry name" value="RNGMNOXGNASE"/>
</dbReference>
<evidence type="ECO:0000256" key="3">
    <source>
        <dbReference type="ARBA" id="ARBA00022827"/>
    </source>
</evidence>
<dbReference type="GO" id="GO:0016491">
    <property type="term" value="F:oxidoreductase activity"/>
    <property type="evidence" value="ECO:0007669"/>
    <property type="project" value="UniProtKB-KW"/>
</dbReference>